<keyword evidence="4" id="KW-1185">Reference proteome</keyword>
<dbReference type="PANTHER" id="PTHR40446">
    <property type="entry name" value="N-ACETYLGLUCOSAMINE-1-PHOSPHODIESTER ALPHA-N-ACETYLGLUCOSAMINIDASE"/>
    <property type="match status" value="1"/>
</dbReference>
<dbReference type="PROSITE" id="PS50933">
    <property type="entry name" value="CHRD"/>
    <property type="match status" value="1"/>
</dbReference>
<organism evidence="3 4">
    <name type="scientific">Hymenobacter montanus</name>
    <dbReference type="NCBI Taxonomy" id="2771359"/>
    <lineage>
        <taxon>Bacteria</taxon>
        <taxon>Pseudomonadati</taxon>
        <taxon>Bacteroidota</taxon>
        <taxon>Cytophagia</taxon>
        <taxon>Cytophagales</taxon>
        <taxon>Hymenobacteraceae</taxon>
        <taxon>Hymenobacter</taxon>
    </lineage>
</organism>
<dbReference type="PANTHER" id="PTHR40446:SF2">
    <property type="entry name" value="N-ACETYLGLUCOSAMINE-1-PHOSPHODIESTER ALPHA-N-ACETYLGLUCOSAMINIDASE"/>
    <property type="match status" value="1"/>
</dbReference>
<feature type="domain" description="CHRD" evidence="2">
    <location>
        <begin position="785"/>
        <end position="912"/>
    </location>
</feature>
<evidence type="ECO:0000259" key="2">
    <source>
        <dbReference type="PROSITE" id="PS50933"/>
    </source>
</evidence>
<dbReference type="GO" id="GO:0016798">
    <property type="term" value="F:hydrolase activity, acting on glycosyl bonds"/>
    <property type="evidence" value="ECO:0007669"/>
    <property type="project" value="UniProtKB-KW"/>
</dbReference>
<evidence type="ECO:0000313" key="4">
    <source>
        <dbReference type="Proteomes" id="UP000612233"/>
    </source>
</evidence>
<dbReference type="InterPro" id="IPR033803">
    <property type="entry name" value="CBD-like_Golvesin-Xly"/>
</dbReference>
<comment type="caution">
    <text evidence="3">The sequence shown here is derived from an EMBL/GenBank/DDBJ whole genome shotgun (WGS) entry which is preliminary data.</text>
</comment>
<sequence length="1618" mass="175149">MPKLTFPGMLLPGVLSILGLFQPAQAQSTPPLNLRWVPRQDLNVLLPPSVRVFETNGTLPDGARIRAMYTRIALADRNLRLRAVGEERGPAFRLKTTAEYAALNQAIWAVNGGYFGANSSASLVITDGNGVAPNQKTIPRNGRNYTPTRGAFGLVNRVPDVAWVYGLGGSLDGPDNTTWAYPNPSLNDPTQPPQAVPSPTFPAGGVVWNASQAVGGGPVLVHNSQVRVTAAEEIIAPDIAVGRNPRTAVGYLAGDTVIVVAVDGRQAASAGVTLQEMAQMLVELRVREGLNLDGGGSTTMLAAGEVVNNPTDRPGGDRNQLRSNASSLVLSEAVPSPRRPVIVIDTNNPLYSESGLWTATNHPSAYLPTASRGATVGAPGTKARYSLGQLPRGRYQLAAWWTIGTGNARRVPYVLHRGTRRDTLLADQNDLSTTARWNVLGTFDLAPGDYVELLARGQGGTRVIADALRLVELERAPTTVPPRGDLRIAVISDLNAALGSSTYEWQVDSIMQRIPRIWQPDLVVCGGDMVAGQGVSTDAIMRTMWQGFDRSVTSKFRRAGIPFAFTLGNHDGTRSLPMERRVTREFWRNPAYAPPLAFVDSVNYPAYYSFRQDQVFVVSWDASSDVIMPANLAWVQQQFSLPEARAARMRLLVGHLPLYSIAQERDGVGNVLRNNEALRKILERLDVKTYISGHHHAYFPGRRGDLELLNAGAAGSGPRPWLTLDKAPTNTITIMDVYYRQDSVAYTTYDILQRNAADMATFDPAVLPRIIYGYDGSFVVRRDLQAEPVAATLSPLHLELGRPAGSATATARAVIANQRVRVTGSFTNLASPLLDDRAAVAIGGGSHGTAGRLLGQLTVLSSDRRTGTFSGTLDAKSDTVTDQLRAGALFIRLRTQANPNGELRGQLYGAANQPPRPTAVSSTRPADVYAVRNLEALFGVSWPPSEEPDGDPVTYFYQLATDLNFNNIVFQEGTGRATTVRRREDAWYALLGSSAPGTAVRFYQRVLATDGKSIVPGPALVLQLTKSDEPLTDLVEVPAPDFRYDGNILPGANGYGATTDGFGKLWLLDYSGRLHVRLPNGQPASFSPLLNTNPALGLTSQNTGLGTDRDGHILISSNAKLVKINAQTGTLIASWTAPARAGGQANTLTTPRVDSWGRVFVASLWGDDYTYILRQAGATFRLVRRLTLPDRILSRAFAMEPDGLTLYLPDPGTAQIQRYTSPDTVNYTLAGTITSLAAGSSGVQVLPGRRLFAAVRAVGSTPASFHFRDETNQRLWNLPLPEVGNAEARGLGVSATGDTLLYCAWNNGGIHRYVRVQTGAPAAVSPIRTYRIGQLRPVQPLTGIADSAGVYCRLEGVVNSPNFRDAGLDFSLVDGDKAINVVRQTDNLAYPVRPGDRLRVIGRVVQENGLIRFQADSLRRLAAGQPLFDPILQTGPLADSTESLPVELRGVRLVDPAQWTTGQGYPGFGVDLQDEVRTYRAYIHHNSGLYQTAAPTGFFTLRGVVYQFNPEAPFLGGYELWPRSIQDLGVLLGTQGGSNQPAFRLHPNPTTGLLQVEAPSGEKLRQLEVLNLLGQRLYRESVDGVPTAQLRVSNLPPGIYLLRLMTNKQTATQRFEKL</sequence>
<dbReference type="InterPro" id="IPR010895">
    <property type="entry name" value="CHRD"/>
</dbReference>
<keyword evidence="1" id="KW-0732">Signal</keyword>
<dbReference type="InterPro" id="IPR004843">
    <property type="entry name" value="Calcineurin-like_PHP"/>
</dbReference>
<dbReference type="InterPro" id="IPR026444">
    <property type="entry name" value="Secre_tail"/>
</dbReference>
<dbReference type="EMBL" id="JACXAD010000024">
    <property type="protein sequence ID" value="MBD2769821.1"/>
    <property type="molecule type" value="Genomic_DNA"/>
</dbReference>
<accession>A0A927BFA4</accession>
<evidence type="ECO:0000313" key="3">
    <source>
        <dbReference type="EMBL" id="MBD2769821.1"/>
    </source>
</evidence>
<protein>
    <submittedName>
        <fullName evidence="3">Phosphodiester glycosidase family protein</fullName>
    </submittedName>
</protein>
<dbReference type="Gene3D" id="3.60.21.10">
    <property type="match status" value="1"/>
</dbReference>
<keyword evidence="3" id="KW-0326">Glycosidase</keyword>
<feature type="signal peptide" evidence="1">
    <location>
        <begin position="1"/>
        <end position="26"/>
    </location>
</feature>
<dbReference type="NCBIfam" id="TIGR04183">
    <property type="entry name" value="Por_Secre_tail"/>
    <property type="match status" value="1"/>
</dbReference>
<dbReference type="Pfam" id="PF07452">
    <property type="entry name" value="CHRD"/>
    <property type="match status" value="1"/>
</dbReference>
<dbReference type="InterPro" id="IPR018711">
    <property type="entry name" value="NAGPA"/>
</dbReference>
<dbReference type="Pfam" id="PF18962">
    <property type="entry name" value="Por_Secre_tail"/>
    <property type="match status" value="1"/>
</dbReference>
<dbReference type="RefSeq" id="WP_191006633.1">
    <property type="nucleotide sequence ID" value="NZ_JACXAD010000024.1"/>
</dbReference>
<dbReference type="Pfam" id="PF09992">
    <property type="entry name" value="NAGPA"/>
    <property type="match status" value="1"/>
</dbReference>
<dbReference type="Gene3D" id="2.130.10.10">
    <property type="entry name" value="YVTN repeat-like/Quinoprotein amine dehydrogenase"/>
    <property type="match status" value="1"/>
</dbReference>
<keyword evidence="3" id="KW-0378">Hydrolase</keyword>
<gene>
    <name evidence="3" type="ORF">IC235_18180</name>
</gene>
<proteinExistence type="predicted"/>
<evidence type="ECO:0000256" key="1">
    <source>
        <dbReference type="SAM" id="SignalP"/>
    </source>
</evidence>
<name>A0A927BFA4_9BACT</name>
<dbReference type="Pfam" id="PF00149">
    <property type="entry name" value="Metallophos"/>
    <property type="match status" value="1"/>
</dbReference>
<dbReference type="SMART" id="SM00754">
    <property type="entry name" value="CHRD"/>
    <property type="match status" value="1"/>
</dbReference>
<dbReference type="Proteomes" id="UP000612233">
    <property type="component" value="Unassembled WGS sequence"/>
</dbReference>
<dbReference type="InterPro" id="IPR015943">
    <property type="entry name" value="WD40/YVTN_repeat-like_dom_sf"/>
</dbReference>
<dbReference type="SUPFAM" id="SSF75011">
    <property type="entry name" value="3-carboxy-cis,cis-mucoante lactonizing enzyme"/>
    <property type="match status" value="1"/>
</dbReference>
<feature type="chain" id="PRO_5037710494" evidence="1">
    <location>
        <begin position="27"/>
        <end position="1618"/>
    </location>
</feature>
<dbReference type="InterPro" id="IPR029052">
    <property type="entry name" value="Metallo-depent_PP-like"/>
</dbReference>
<dbReference type="Pfam" id="PF25275">
    <property type="entry name" value="Golvesin_C"/>
    <property type="match status" value="1"/>
</dbReference>
<dbReference type="SUPFAM" id="SSF56300">
    <property type="entry name" value="Metallo-dependent phosphatases"/>
    <property type="match status" value="1"/>
</dbReference>
<reference evidence="3" key="1">
    <citation type="submission" date="2020-09" db="EMBL/GenBank/DDBJ databases">
        <authorList>
            <person name="Kim M.K."/>
        </authorList>
    </citation>
    <scope>NUCLEOTIDE SEQUENCE</scope>
    <source>
        <strain evidence="3">BT664</strain>
    </source>
</reference>